<name>A0A6C0HYD0_9ZZZZ</name>
<evidence type="ECO:0000313" key="1">
    <source>
        <dbReference type="EMBL" id="QHT85781.1"/>
    </source>
</evidence>
<sequence>MHLPAQSGKTRKMTELMKRWDSIISLEGNTTHINIVFTSNSKLLTKQTMKRVVDATTVSTSDSDVSELSDGETEADNFNGIVNDTTQSNRTIAWISGGGVKMDERLIDLMIRAGDIDNVICCTNKQRMTRVISLIRLLHANIARLGGRTINIWIDEADACMRLWTKYLRTIIGFDTLINKIVLISATMSPVIRYFHKNGMECNLRVYDTTHAECYVRFSDCDVSHEYSIGNQSAIEQMCAVLDNVTVSAGSRWFCPGAIVRKSHDEIATELLRRGFNVLILNGDRKQLIFSDTTCPPVNVMSAVSDDVELSEAIRTLYYDYQLDSAPFAVTGNMCISRGITFASKNENFEFLFTHGIIPDIGSAEEIYQMVARCLGNFREFDSYIAPKLYMTERVASKIANQEHLAIELARRYYTGTENDTHTLSTDEFVAVANEHPVIAPPRVRKSKPQERVPVILSFGPENEYLYSLEKTMQVRRQKVKESVIQILKSEIDANHKMREKYMKLLVLIENPDTIINAKSPQEGEESYKRKITDVVKAARDGNPVSQDITKADKESGKNIVMMFVDKRDKRVGILVWSVDPAVY</sequence>
<organism evidence="1">
    <name type="scientific">viral metagenome</name>
    <dbReference type="NCBI Taxonomy" id="1070528"/>
    <lineage>
        <taxon>unclassified sequences</taxon>
        <taxon>metagenomes</taxon>
        <taxon>organismal metagenomes</taxon>
    </lineage>
</organism>
<proteinExistence type="predicted"/>
<accession>A0A6C0HYD0</accession>
<reference evidence="1" key="1">
    <citation type="journal article" date="2020" name="Nature">
        <title>Giant virus diversity and host interactions through global metagenomics.</title>
        <authorList>
            <person name="Schulz F."/>
            <person name="Roux S."/>
            <person name="Paez-Espino D."/>
            <person name="Jungbluth S."/>
            <person name="Walsh D.A."/>
            <person name="Denef V.J."/>
            <person name="McMahon K.D."/>
            <person name="Konstantinidis K.T."/>
            <person name="Eloe-Fadrosh E.A."/>
            <person name="Kyrpides N.C."/>
            <person name="Woyke T."/>
        </authorList>
    </citation>
    <scope>NUCLEOTIDE SEQUENCE</scope>
    <source>
        <strain evidence="1">GVMAG-M-3300023184-182</strain>
    </source>
</reference>
<dbReference type="EMBL" id="MN740045">
    <property type="protein sequence ID" value="QHT85781.1"/>
    <property type="molecule type" value="Genomic_DNA"/>
</dbReference>
<protein>
    <submittedName>
        <fullName evidence="1">Uncharacterized protein</fullName>
    </submittedName>
</protein>
<dbReference type="AlphaFoldDB" id="A0A6C0HYD0"/>